<keyword evidence="1" id="KW-0732">Signal</keyword>
<accession>A0AAV5VW05</accession>
<name>A0AAV5VW05_9BILA</name>
<feature type="non-terminal residue" evidence="3">
    <location>
        <position position="81"/>
    </location>
</feature>
<evidence type="ECO:0000256" key="1">
    <source>
        <dbReference type="SAM" id="SignalP"/>
    </source>
</evidence>
<proteinExistence type="predicted"/>
<comment type="caution">
    <text evidence="3">The sequence shown here is derived from an EMBL/GenBank/DDBJ whole genome shotgun (WGS) entry which is preliminary data.</text>
</comment>
<dbReference type="AlphaFoldDB" id="A0AAV5VW05"/>
<evidence type="ECO:0000313" key="3">
    <source>
        <dbReference type="EMBL" id="GMT22574.1"/>
    </source>
</evidence>
<dbReference type="Proteomes" id="UP001432322">
    <property type="component" value="Unassembled WGS sequence"/>
</dbReference>
<evidence type="ECO:0000313" key="4">
    <source>
        <dbReference type="Proteomes" id="UP001432322"/>
    </source>
</evidence>
<protein>
    <recommendedName>
        <fullName evidence="2">VWFA domain-containing protein</fullName>
    </recommendedName>
</protein>
<organism evidence="3 4">
    <name type="scientific">Pristionchus fissidentatus</name>
    <dbReference type="NCBI Taxonomy" id="1538716"/>
    <lineage>
        <taxon>Eukaryota</taxon>
        <taxon>Metazoa</taxon>
        <taxon>Ecdysozoa</taxon>
        <taxon>Nematoda</taxon>
        <taxon>Chromadorea</taxon>
        <taxon>Rhabditida</taxon>
        <taxon>Rhabditina</taxon>
        <taxon>Diplogasteromorpha</taxon>
        <taxon>Diplogasteroidea</taxon>
        <taxon>Neodiplogasteridae</taxon>
        <taxon>Pristionchus</taxon>
    </lineage>
</organism>
<feature type="domain" description="VWFA" evidence="2">
    <location>
        <begin position="37"/>
        <end position="81"/>
    </location>
</feature>
<dbReference type="InterPro" id="IPR036465">
    <property type="entry name" value="vWFA_dom_sf"/>
</dbReference>
<feature type="signal peptide" evidence="1">
    <location>
        <begin position="1"/>
        <end position="15"/>
    </location>
</feature>
<dbReference type="InterPro" id="IPR002035">
    <property type="entry name" value="VWF_A"/>
</dbReference>
<dbReference type="SUPFAM" id="SSF53300">
    <property type="entry name" value="vWA-like"/>
    <property type="match status" value="1"/>
</dbReference>
<feature type="chain" id="PRO_5043349597" description="VWFA domain-containing protein" evidence="1">
    <location>
        <begin position="16"/>
        <end position="81"/>
    </location>
</feature>
<evidence type="ECO:0000259" key="2">
    <source>
        <dbReference type="PROSITE" id="PS50234"/>
    </source>
</evidence>
<dbReference type="Pfam" id="PF00092">
    <property type="entry name" value="VWA"/>
    <property type="match status" value="1"/>
</dbReference>
<dbReference type="PROSITE" id="PS50234">
    <property type="entry name" value="VWFA"/>
    <property type="match status" value="1"/>
</dbReference>
<dbReference type="EMBL" id="BTSY01000004">
    <property type="protein sequence ID" value="GMT22574.1"/>
    <property type="molecule type" value="Genomic_DNA"/>
</dbReference>
<reference evidence="3" key="1">
    <citation type="submission" date="2023-10" db="EMBL/GenBank/DDBJ databases">
        <title>Genome assembly of Pristionchus species.</title>
        <authorList>
            <person name="Yoshida K."/>
            <person name="Sommer R.J."/>
        </authorList>
    </citation>
    <scope>NUCLEOTIDE SEQUENCE</scope>
    <source>
        <strain evidence="3">RS5133</strain>
    </source>
</reference>
<sequence length="81" mass="8492">GPAILTLLLVAAASSTEIHIPAPSNVCAGSIEDAWVDTIFLVDASSGMTQLGLRKAEAFLKSVMRQMSVGDDSFQQSRVGI</sequence>
<feature type="non-terminal residue" evidence="3">
    <location>
        <position position="1"/>
    </location>
</feature>
<keyword evidence="4" id="KW-1185">Reference proteome</keyword>
<gene>
    <name evidence="3" type="ORF">PFISCL1PPCAC_13871</name>
</gene>
<dbReference type="Gene3D" id="3.40.50.410">
    <property type="entry name" value="von Willebrand factor, type A domain"/>
    <property type="match status" value="1"/>
</dbReference>